<accession>A0A9P4I390</accession>
<protein>
    <submittedName>
        <fullName evidence="2">Uncharacterized protein</fullName>
    </submittedName>
</protein>
<dbReference type="OrthoDB" id="5278621at2759"/>
<proteinExistence type="predicted"/>
<dbReference type="Proteomes" id="UP000799772">
    <property type="component" value="Unassembled WGS sequence"/>
</dbReference>
<feature type="region of interest" description="Disordered" evidence="1">
    <location>
        <begin position="1"/>
        <end position="56"/>
    </location>
</feature>
<sequence>MDGDNSARTLEGGASSVMNDQEFTSGIHEDSKPRQEPAGEKTTGAGSPLFSAGGAIGKQFTTEGAVGGTAQKIGGPLDKDGMIGKQFKETGSIGGAVEDTLGKGEANTFGRK</sequence>
<dbReference type="AlphaFoldDB" id="A0A9P4I390"/>
<gene>
    <name evidence="2" type="ORF">NA57DRAFT_62212</name>
</gene>
<name>A0A9P4I390_9PEZI</name>
<evidence type="ECO:0000313" key="2">
    <source>
        <dbReference type="EMBL" id="KAF2092688.1"/>
    </source>
</evidence>
<dbReference type="EMBL" id="ML978143">
    <property type="protein sequence ID" value="KAF2092688.1"/>
    <property type="molecule type" value="Genomic_DNA"/>
</dbReference>
<keyword evidence="3" id="KW-1185">Reference proteome</keyword>
<feature type="compositionally biased region" description="Basic and acidic residues" evidence="1">
    <location>
        <begin position="27"/>
        <end position="39"/>
    </location>
</feature>
<evidence type="ECO:0000256" key="1">
    <source>
        <dbReference type="SAM" id="MobiDB-lite"/>
    </source>
</evidence>
<comment type="caution">
    <text evidence="2">The sequence shown here is derived from an EMBL/GenBank/DDBJ whole genome shotgun (WGS) entry which is preliminary data.</text>
</comment>
<evidence type="ECO:0000313" key="3">
    <source>
        <dbReference type="Proteomes" id="UP000799772"/>
    </source>
</evidence>
<organism evidence="2 3">
    <name type="scientific">Rhizodiscina lignyota</name>
    <dbReference type="NCBI Taxonomy" id="1504668"/>
    <lineage>
        <taxon>Eukaryota</taxon>
        <taxon>Fungi</taxon>
        <taxon>Dikarya</taxon>
        <taxon>Ascomycota</taxon>
        <taxon>Pezizomycotina</taxon>
        <taxon>Dothideomycetes</taxon>
        <taxon>Pleosporomycetidae</taxon>
        <taxon>Aulographales</taxon>
        <taxon>Rhizodiscinaceae</taxon>
        <taxon>Rhizodiscina</taxon>
    </lineage>
</organism>
<reference evidence="2" key="1">
    <citation type="journal article" date="2020" name="Stud. Mycol.">
        <title>101 Dothideomycetes genomes: a test case for predicting lifestyles and emergence of pathogens.</title>
        <authorList>
            <person name="Haridas S."/>
            <person name="Albert R."/>
            <person name="Binder M."/>
            <person name="Bloem J."/>
            <person name="Labutti K."/>
            <person name="Salamov A."/>
            <person name="Andreopoulos B."/>
            <person name="Baker S."/>
            <person name="Barry K."/>
            <person name="Bills G."/>
            <person name="Bluhm B."/>
            <person name="Cannon C."/>
            <person name="Castanera R."/>
            <person name="Culley D."/>
            <person name="Daum C."/>
            <person name="Ezra D."/>
            <person name="Gonzalez J."/>
            <person name="Henrissat B."/>
            <person name="Kuo A."/>
            <person name="Liang C."/>
            <person name="Lipzen A."/>
            <person name="Lutzoni F."/>
            <person name="Magnuson J."/>
            <person name="Mondo S."/>
            <person name="Nolan M."/>
            <person name="Ohm R."/>
            <person name="Pangilinan J."/>
            <person name="Park H.-J."/>
            <person name="Ramirez L."/>
            <person name="Alfaro M."/>
            <person name="Sun H."/>
            <person name="Tritt A."/>
            <person name="Yoshinaga Y."/>
            <person name="Zwiers L.-H."/>
            <person name="Turgeon B."/>
            <person name="Goodwin S."/>
            <person name="Spatafora J."/>
            <person name="Crous P."/>
            <person name="Grigoriev I."/>
        </authorList>
    </citation>
    <scope>NUCLEOTIDE SEQUENCE</scope>
    <source>
        <strain evidence="2">CBS 133067</strain>
    </source>
</reference>